<dbReference type="Gene3D" id="3.40.50.1820">
    <property type="entry name" value="alpha/beta hydrolase"/>
    <property type="match status" value="1"/>
</dbReference>
<dbReference type="PANTHER" id="PTHR11614">
    <property type="entry name" value="PHOSPHOLIPASE-RELATED"/>
    <property type="match status" value="1"/>
</dbReference>
<reference evidence="2" key="1">
    <citation type="submission" date="2023-06" db="EMBL/GenBank/DDBJ databases">
        <title>Robiginitalea aurantiacus sp. nov. and Algoriphagus sediminis sp. nov., isolated from coastal sediment.</title>
        <authorList>
            <person name="Zhou Z.Y."/>
            <person name="An J."/>
            <person name="Jia Y.W."/>
            <person name="Du Z.J."/>
        </authorList>
    </citation>
    <scope>NUCLEOTIDE SEQUENCE</scope>
    <source>
        <strain evidence="2">M39</strain>
    </source>
</reference>
<evidence type="ECO:0000259" key="1">
    <source>
        <dbReference type="Pfam" id="PF12146"/>
    </source>
</evidence>
<dbReference type="SUPFAM" id="SSF53474">
    <property type="entry name" value="alpha/beta-Hydrolases"/>
    <property type="match status" value="1"/>
</dbReference>
<dbReference type="PRINTS" id="PR00111">
    <property type="entry name" value="ABHYDROLASE"/>
</dbReference>
<dbReference type="InterPro" id="IPR000073">
    <property type="entry name" value="AB_hydrolase_1"/>
</dbReference>
<dbReference type="Proteomes" id="UP001174839">
    <property type="component" value="Unassembled WGS sequence"/>
</dbReference>
<dbReference type="EMBL" id="JAUDUY010000006">
    <property type="protein sequence ID" value="MDM9632137.1"/>
    <property type="molecule type" value="Genomic_DNA"/>
</dbReference>
<keyword evidence="3" id="KW-1185">Reference proteome</keyword>
<proteinExistence type="predicted"/>
<evidence type="ECO:0000313" key="2">
    <source>
        <dbReference type="EMBL" id="MDM9632137.1"/>
    </source>
</evidence>
<dbReference type="InterPro" id="IPR029058">
    <property type="entry name" value="AB_hydrolase_fold"/>
</dbReference>
<dbReference type="InterPro" id="IPR051044">
    <property type="entry name" value="MAG_DAG_Lipase"/>
</dbReference>
<gene>
    <name evidence="2" type="ORF">QU605_11675</name>
</gene>
<evidence type="ECO:0000313" key="3">
    <source>
        <dbReference type="Proteomes" id="UP001174839"/>
    </source>
</evidence>
<dbReference type="RefSeq" id="WP_289725502.1">
    <property type="nucleotide sequence ID" value="NZ_JAUDUY010000006.1"/>
</dbReference>
<dbReference type="Pfam" id="PF12146">
    <property type="entry name" value="Hydrolase_4"/>
    <property type="match status" value="1"/>
</dbReference>
<dbReference type="InterPro" id="IPR022742">
    <property type="entry name" value="Hydrolase_4"/>
</dbReference>
<name>A0ABT7WGU2_9FLAO</name>
<protein>
    <submittedName>
        <fullName evidence="2">Lysophospholipase</fullName>
    </submittedName>
</protein>
<organism evidence="2 3">
    <name type="scientific">Robiginitalea aurantiaca</name>
    <dbReference type="NCBI Taxonomy" id="3056915"/>
    <lineage>
        <taxon>Bacteria</taxon>
        <taxon>Pseudomonadati</taxon>
        <taxon>Bacteroidota</taxon>
        <taxon>Flavobacteriia</taxon>
        <taxon>Flavobacteriales</taxon>
        <taxon>Flavobacteriaceae</taxon>
        <taxon>Robiginitalea</taxon>
    </lineage>
</organism>
<accession>A0ABT7WGU2</accession>
<comment type="caution">
    <text evidence="2">The sequence shown here is derived from an EMBL/GenBank/DDBJ whole genome shotgun (WGS) entry which is preliminary data.</text>
</comment>
<sequence>MTEGKYEVQTFKEDWEGVPIHGFWSLVENPRASILLIHGFGEHSGRYLKEVAPFFNRHGFSVLGFDLIGHGKSGGKRGHCQGYQQLMGLTKKGYHKLRSRYPELPLLLYGHSMGGNLALNFVLRGFGKPEGVIASSPYLRLAFNPPAWKWKLGKLLSRIAPSATVPSGLDPAGISRDPEEVLKYKADPLIHDKVSPTFSFPVIEAGEWAIQNAHNLDVPTLILHGTADPIIDPHGSRDFHAGATSTHLELLEDGYHELHHDLERERYFEAMHIWLESHTFKV</sequence>
<feature type="domain" description="Serine aminopeptidase S33" evidence="1">
    <location>
        <begin position="29"/>
        <end position="262"/>
    </location>
</feature>